<dbReference type="GeneTree" id="ENSGT00940000154249"/>
<feature type="transmembrane region" description="Helical" evidence="13">
    <location>
        <begin position="653"/>
        <end position="677"/>
    </location>
</feature>
<dbReference type="OMA" id="CKTQEGC"/>
<dbReference type="GO" id="GO:0005886">
    <property type="term" value="C:plasma membrane"/>
    <property type="evidence" value="ECO:0007669"/>
    <property type="project" value="UniProtKB-SubCell"/>
</dbReference>
<sequence length="888" mass="97108">MRLCALLTTLAGALLAVPGPVGWRLPGLTPRFERPGDVVLGGSFCILHFYNAVSLDFTTLPAGLPSSSVSSWGYRVAQSFVFAVEEINNSTHLLPNLTLGFSIRNSGDSVHGAMHETMAFLTGQEDPVPNYSCHRGPPQAAMVGDTRSALSVAMARLLGLYKFPQVSYASTLPSLSDKNQFPSFLRTRASDLTTSYAMTQLVLHLGWSWVGILAQDDDFGQQAGNLAREELSQAGVCIEFHLHIPSRQSPEKIDANVRKMEKSTATGVLVFLSNSNIQLILHRLVGNRVLGQVWVSETLVHTVIALATPGASWVLQGAFGLKLRSSHAHGLSEFFAHLHPSRTPEDMFLRRFWEATFGCRWPHSNDTEPSDMQLCSGNETLRDHEYPFQEVSRLEAAYPAVYSIAHALQDMVLCENENRECGDPVHFQPWQLLHPLRKVSFQTPDGTHIMFDANGDLVTKFDVLQGQWSPEGQFHFVHIGKMDPHPSLENRMMILLKDSEKALGSLFVPSSVCSTSCEPGSSQIPQQGAPHCCFECQPCPEGQFADQKDMKSCLQCPEEQYSSQSKDYCLPRTETFLAFDEPLGLVLTVVSLSLASLACLVLGVFLWFQQTPVVRANNRALSYVLLVSLTLCALSTLLFLGRPSPTTCLLRQITFAVVFTVAVSCVLAKTLTVVLAFRATKPGQRVHMCLGPSASSFVVLVASLVQIILCGIWLGTSPPFPHRDTASEPGHLVLQCHEGSGIAFSCVLGYLGLLAIGTFSVAFLARGLPDTFNETKFLTFSMLLFCSVWTAFLPLYFSARGKATVAVEVFSILASTAGLLGGIFFPKCYLILLKPERNTPPSLRTGPWAQRDLGRGVPPGHPHSTISARPPSQQQDPGSQFLVPALTT</sequence>
<evidence type="ECO:0000259" key="15">
    <source>
        <dbReference type="PROSITE" id="PS50259"/>
    </source>
</evidence>
<dbReference type="PROSITE" id="PS00980">
    <property type="entry name" value="G_PROTEIN_RECEP_F3_2"/>
    <property type="match status" value="1"/>
</dbReference>
<keyword evidence="3" id="KW-1003">Cell membrane</keyword>
<reference evidence="16" key="3">
    <citation type="submission" date="2025-09" db="UniProtKB">
        <authorList>
            <consortium name="Ensembl"/>
        </authorList>
    </citation>
    <scope>IDENTIFICATION</scope>
    <source>
        <strain evidence="16">2N</strain>
    </source>
</reference>
<gene>
    <name evidence="16" type="primary">LOC100721472</name>
</gene>
<keyword evidence="6 13" id="KW-1133">Transmembrane helix</keyword>
<dbReference type="InParanoid" id="H0WDU4"/>
<dbReference type="FunFam" id="3.40.50.2300:FF:000016">
    <property type="entry name" value="Taste 1 receptor member 2"/>
    <property type="match status" value="1"/>
</dbReference>
<dbReference type="CDD" id="cd06365">
    <property type="entry name" value="PBP1_pheromone_receptor"/>
    <property type="match status" value="1"/>
</dbReference>
<evidence type="ECO:0000256" key="12">
    <source>
        <dbReference type="SAM" id="MobiDB-lite"/>
    </source>
</evidence>
<dbReference type="InterPro" id="IPR017979">
    <property type="entry name" value="GPCR_3_CS"/>
</dbReference>
<keyword evidence="7" id="KW-0297">G-protein coupled receptor</keyword>
<dbReference type="Pfam" id="PF00003">
    <property type="entry name" value="7tm_3"/>
    <property type="match status" value="1"/>
</dbReference>
<dbReference type="PROSITE" id="PS50259">
    <property type="entry name" value="G_PROTEIN_RECEP_F3_4"/>
    <property type="match status" value="1"/>
</dbReference>
<dbReference type="Gene3D" id="3.40.50.2300">
    <property type="match status" value="2"/>
</dbReference>
<dbReference type="STRING" id="10141.ENSCPOP00000021167"/>
<evidence type="ECO:0000256" key="5">
    <source>
        <dbReference type="ARBA" id="ARBA00022729"/>
    </source>
</evidence>
<proteinExistence type="inferred from homology"/>
<keyword evidence="9" id="KW-0675">Receptor</keyword>
<name>H0WDU4_CAVPO</name>
<feature type="transmembrane region" description="Helical" evidence="13">
    <location>
        <begin position="689"/>
        <end position="714"/>
    </location>
</feature>
<keyword evidence="5 14" id="KW-0732">Signal</keyword>
<keyword evidence="10" id="KW-0325">Glycoprotein</keyword>
<reference evidence="17" key="1">
    <citation type="journal article" date="2011" name="Nature">
        <title>A high-resolution map of human evolutionary constraint using 29 mammals.</title>
        <authorList>
            <person name="Lindblad-Toh K."/>
            <person name="Garber M."/>
            <person name="Zuk O."/>
            <person name="Lin M.F."/>
            <person name="Parker B.J."/>
            <person name="Washietl S."/>
            <person name="Kheradpour P."/>
            <person name="Ernst J."/>
            <person name="Jordan G."/>
            <person name="Mauceli E."/>
            <person name="Ward L.D."/>
            <person name="Lowe C.B."/>
            <person name="Holloway A.K."/>
            <person name="Clamp M."/>
            <person name="Gnerre S."/>
            <person name="Alfoldi J."/>
            <person name="Beal K."/>
            <person name="Chang J."/>
            <person name="Clawson H."/>
            <person name="Cuff J."/>
            <person name="Di Palma F."/>
            <person name="Fitzgerald S."/>
            <person name="Flicek P."/>
            <person name="Guttman M."/>
            <person name="Hubisz M.J."/>
            <person name="Jaffe D.B."/>
            <person name="Jungreis I."/>
            <person name="Kent W.J."/>
            <person name="Kostka D."/>
            <person name="Lara M."/>
            <person name="Martins A.L."/>
            <person name="Massingham T."/>
            <person name="Moltke I."/>
            <person name="Raney B.J."/>
            <person name="Rasmussen M.D."/>
            <person name="Robinson J."/>
            <person name="Stark A."/>
            <person name="Vilella A.J."/>
            <person name="Wen J."/>
            <person name="Xie X."/>
            <person name="Zody M.C."/>
            <person name="Baldwin J."/>
            <person name="Bloom T."/>
            <person name="Chin C.W."/>
            <person name="Heiman D."/>
            <person name="Nicol R."/>
            <person name="Nusbaum C."/>
            <person name="Young S."/>
            <person name="Wilkinson J."/>
            <person name="Worley K.C."/>
            <person name="Kovar C.L."/>
            <person name="Muzny D.M."/>
            <person name="Gibbs R.A."/>
            <person name="Cree A."/>
            <person name="Dihn H.H."/>
            <person name="Fowler G."/>
            <person name="Jhangiani S."/>
            <person name="Joshi V."/>
            <person name="Lee S."/>
            <person name="Lewis L.R."/>
            <person name="Nazareth L.V."/>
            <person name="Okwuonu G."/>
            <person name="Santibanez J."/>
            <person name="Warren W.C."/>
            <person name="Mardis E.R."/>
            <person name="Weinstock G.M."/>
            <person name="Wilson R.K."/>
            <person name="Delehaunty K."/>
            <person name="Dooling D."/>
            <person name="Fronik C."/>
            <person name="Fulton L."/>
            <person name="Fulton B."/>
            <person name="Graves T."/>
            <person name="Minx P."/>
            <person name="Sodergren E."/>
            <person name="Birney E."/>
            <person name="Margulies E.H."/>
            <person name="Herrero J."/>
            <person name="Green E.D."/>
            <person name="Haussler D."/>
            <person name="Siepel A."/>
            <person name="Goldman N."/>
            <person name="Pollard K.S."/>
            <person name="Pedersen J.S."/>
            <person name="Lander E.S."/>
            <person name="Kellis M."/>
        </authorList>
    </citation>
    <scope>NUCLEOTIDE SEQUENCE [LARGE SCALE GENOMIC DNA]</scope>
    <source>
        <strain evidence="17">2N</strain>
    </source>
</reference>
<feature type="region of interest" description="Disordered" evidence="12">
    <location>
        <begin position="842"/>
        <end position="880"/>
    </location>
</feature>
<dbReference type="InterPro" id="IPR028082">
    <property type="entry name" value="Peripla_BP_I"/>
</dbReference>
<evidence type="ECO:0000256" key="9">
    <source>
        <dbReference type="ARBA" id="ARBA00023170"/>
    </source>
</evidence>
<dbReference type="Pfam" id="PF01094">
    <property type="entry name" value="ANF_receptor"/>
    <property type="match status" value="1"/>
</dbReference>
<dbReference type="HOGENOM" id="CLU_005389_5_1_1"/>
<keyword evidence="4 13" id="KW-0812">Transmembrane</keyword>
<dbReference type="eggNOG" id="KOG1056">
    <property type="taxonomic scope" value="Eukaryota"/>
</dbReference>
<evidence type="ECO:0000313" key="16">
    <source>
        <dbReference type="Ensembl" id="ENSCPOP00000021167.2"/>
    </source>
</evidence>
<dbReference type="PRINTS" id="PR00248">
    <property type="entry name" value="GPCRMGR"/>
</dbReference>
<feature type="signal peptide" evidence="14">
    <location>
        <begin position="1"/>
        <end position="16"/>
    </location>
</feature>
<keyword evidence="8 13" id="KW-0472">Membrane</keyword>
<dbReference type="InterPro" id="IPR011500">
    <property type="entry name" value="GPCR_3_9-Cys_dom"/>
</dbReference>
<dbReference type="PANTHER" id="PTHR24061:SF529">
    <property type="entry name" value="VOMERONASAL 2, RECEPTOR 53-RELATED"/>
    <property type="match status" value="1"/>
</dbReference>
<dbReference type="FunFam" id="2.10.50.30:FF:000002">
    <property type="entry name" value="Vomeronasal 2 receptor, h1"/>
    <property type="match status" value="1"/>
</dbReference>
<evidence type="ECO:0000256" key="3">
    <source>
        <dbReference type="ARBA" id="ARBA00022475"/>
    </source>
</evidence>
<dbReference type="Ensembl" id="ENSCPOT00000028435.2">
    <property type="protein sequence ID" value="ENSCPOP00000021167.2"/>
    <property type="gene ID" value="ENSCPOG00000021293.2"/>
</dbReference>
<dbReference type="CDD" id="cd15283">
    <property type="entry name" value="7tmC_V2R_pheromone"/>
    <property type="match status" value="1"/>
</dbReference>
<feature type="transmembrane region" description="Helical" evidence="13">
    <location>
        <begin position="809"/>
        <end position="832"/>
    </location>
</feature>
<feature type="domain" description="G-protein coupled receptors family 3 profile" evidence="15">
    <location>
        <begin position="583"/>
        <end position="847"/>
    </location>
</feature>
<dbReference type="SUPFAM" id="SSF53822">
    <property type="entry name" value="Periplasmic binding protein-like I"/>
    <property type="match status" value="1"/>
</dbReference>
<dbReference type="PANTHER" id="PTHR24061">
    <property type="entry name" value="CALCIUM-SENSING RECEPTOR-RELATED"/>
    <property type="match status" value="1"/>
</dbReference>
<organism evidence="16 17">
    <name type="scientific">Cavia porcellus</name>
    <name type="common">Guinea pig</name>
    <dbReference type="NCBI Taxonomy" id="10141"/>
    <lineage>
        <taxon>Eukaryota</taxon>
        <taxon>Metazoa</taxon>
        <taxon>Chordata</taxon>
        <taxon>Craniata</taxon>
        <taxon>Vertebrata</taxon>
        <taxon>Euteleostomi</taxon>
        <taxon>Mammalia</taxon>
        <taxon>Eutheria</taxon>
        <taxon>Euarchontoglires</taxon>
        <taxon>Glires</taxon>
        <taxon>Rodentia</taxon>
        <taxon>Hystricomorpha</taxon>
        <taxon>Caviidae</taxon>
        <taxon>Cavia</taxon>
    </lineage>
</organism>
<evidence type="ECO:0000256" key="4">
    <source>
        <dbReference type="ARBA" id="ARBA00022692"/>
    </source>
</evidence>
<feature type="transmembrane region" description="Helical" evidence="13">
    <location>
        <begin position="620"/>
        <end position="641"/>
    </location>
</feature>
<evidence type="ECO:0000256" key="7">
    <source>
        <dbReference type="ARBA" id="ARBA00023040"/>
    </source>
</evidence>
<dbReference type="Proteomes" id="UP000005447">
    <property type="component" value="Unassembled WGS sequence"/>
</dbReference>
<dbReference type="AlphaFoldDB" id="H0WDU4"/>
<evidence type="ECO:0000256" key="11">
    <source>
        <dbReference type="ARBA" id="ARBA00023224"/>
    </source>
</evidence>
<dbReference type="InterPro" id="IPR038550">
    <property type="entry name" value="GPCR_3_9-Cys_sf"/>
</dbReference>
<dbReference type="InterPro" id="IPR017978">
    <property type="entry name" value="GPCR_3_C"/>
</dbReference>
<keyword evidence="11" id="KW-0807">Transducer</keyword>
<evidence type="ECO:0000313" key="17">
    <source>
        <dbReference type="Proteomes" id="UP000005447"/>
    </source>
</evidence>
<protein>
    <recommendedName>
        <fullName evidence="15">G-protein coupled receptors family 3 profile domain-containing protein</fullName>
    </recommendedName>
</protein>
<feature type="transmembrane region" description="Helical" evidence="13">
    <location>
        <begin position="777"/>
        <end position="797"/>
    </location>
</feature>
<keyword evidence="17" id="KW-1185">Reference proteome</keyword>
<dbReference type="InterPro" id="IPR000337">
    <property type="entry name" value="GPCR_3"/>
</dbReference>
<dbReference type="GO" id="GO:0004930">
    <property type="term" value="F:G protein-coupled receptor activity"/>
    <property type="evidence" value="ECO:0007669"/>
    <property type="project" value="UniProtKB-KW"/>
</dbReference>
<evidence type="ECO:0000256" key="2">
    <source>
        <dbReference type="ARBA" id="ARBA00007242"/>
    </source>
</evidence>
<evidence type="ECO:0000256" key="13">
    <source>
        <dbReference type="SAM" id="Phobius"/>
    </source>
</evidence>
<evidence type="ECO:0000256" key="14">
    <source>
        <dbReference type="SAM" id="SignalP"/>
    </source>
</evidence>
<feature type="compositionally biased region" description="Polar residues" evidence="12">
    <location>
        <begin position="864"/>
        <end position="878"/>
    </location>
</feature>
<reference evidence="16" key="2">
    <citation type="submission" date="2025-08" db="UniProtKB">
        <authorList>
            <consortium name="Ensembl"/>
        </authorList>
    </citation>
    <scope>IDENTIFICATION</scope>
    <source>
        <strain evidence="16">2N</strain>
    </source>
</reference>
<dbReference type="InterPro" id="IPR000068">
    <property type="entry name" value="GPCR_3_Ca_sens_rcpt-rel"/>
</dbReference>
<feature type="chain" id="PRO_5013266031" description="G-protein coupled receptors family 3 profile domain-containing protein" evidence="14">
    <location>
        <begin position="17"/>
        <end position="888"/>
    </location>
</feature>
<dbReference type="PRINTS" id="PR01535">
    <property type="entry name" value="VOMERONASL2R"/>
</dbReference>
<comment type="similarity">
    <text evidence="2">Belongs to the G-protein coupled receptor 3 family.</text>
</comment>
<dbReference type="Gene3D" id="2.10.50.30">
    <property type="entry name" value="GPCR, family 3, nine cysteines domain"/>
    <property type="match status" value="1"/>
</dbReference>
<dbReference type="VEuPathDB" id="HostDB:ENSCPOG00000021293"/>
<comment type="subcellular location">
    <subcellularLocation>
        <location evidence="1">Cell membrane</location>
        <topology evidence="1">Multi-pass membrane protein</topology>
    </subcellularLocation>
</comment>
<evidence type="ECO:0000256" key="8">
    <source>
        <dbReference type="ARBA" id="ARBA00023136"/>
    </source>
</evidence>
<dbReference type="Pfam" id="PF07562">
    <property type="entry name" value="NCD3G"/>
    <property type="match status" value="1"/>
</dbReference>
<dbReference type="InterPro" id="IPR004073">
    <property type="entry name" value="GPCR_3_vmron_rcpt_2"/>
</dbReference>
<evidence type="ECO:0000256" key="10">
    <source>
        <dbReference type="ARBA" id="ARBA00023180"/>
    </source>
</evidence>
<evidence type="ECO:0000256" key="6">
    <source>
        <dbReference type="ARBA" id="ARBA00022989"/>
    </source>
</evidence>
<accession>H0WDU4</accession>
<dbReference type="EMBL" id="AAKN02055590">
    <property type="status" value="NOT_ANNOTATED_CDS"/>
    <property type="molecule type" value="Genomic_DNA"/>
</dbReference>
<evidence type="ECO:0000256" key="1">
    <source>
        <dbReference type="ARBA" id="ARBA00004651"/>
    </source>
</evidence>
<feature type="transmembrane region" description="Helical" evidence="13">
    <location>
        <begin position="742"/>
        <end position="765"/>
    </location>
</feature>
<dbReference type="InterPro" id="IPR001828">
    <property type="entry name" value="ANF_lig-bd_rcpt"/>
</dbReference>
<feature type="transmembrane region" description="Helical" evidence="13">
    <location>
        <begin position="583"/>
        <end position="608"/>
    </location>
</feature>